<organism evidence="1">
    <name type="scientific">Culex pipiens</name>
    <name type="common">House mosquito</name>
    <dbReference type="NCBI Taxonomy" id="7175"/>
    <lineage>
        <taxon>Eukaryota</taxon>
        <taxon>Metazoa</taxon>
        <taxon>Ecdysozoa</taxon>
        <taxon>Arthropoda</taxon>
        <taxon>Hexapoda</taxon>
        <taxon>Insecta</taxon>
        <taxon>Pterygota</taxon>
        <taxon>Neoptera</taxon>
        <taxon>Endopterygota</taxon>
        <taxon>Diptera</taxon>
        <taxon>Nematocera</taxon>
        <taxon>Culicoidea</taxon>
        <taxon>Culicidae</taxon>
        <taxon>Culicinae</taxon>
        <taxon>Culicini</taxon>
        <taxon>Culex</taxon>
        <taxon>Culex</taxon>
    </lineage>
</organism>
<dbReference type="AlphaFoldDB" id="A0A8D8CME1"/>
<protein>
    <submittedName>
        <fullName evidence="1">(northern house mosquito) hypothetical protein</fullName>
    </submittedName>
</protein>
<sequence length="102" mass="11421">MLRMVQPVVGKIRENLIGKTFANGHSSVLVCGFLRFQISYILLSRNLADVDHPLQPLNVLLTAYREAESGHTQAGRVATGRFVVVEPFFVRPDPRFTLEKIG</sequence>
<reference evidence="1" key="1">
    <citation type="submission" date="2021-05" db="EMBL/GenBank/DDBJ databases">
        <authorList>
            <person name="Alioto T."/>
            <person name="Alioto T."/>
            <person name="Gomez Garrido J."/>
        </authorList>
    </citation>
    <scope>NUCLEOTIDE SEQUENCE</scope>
</reference>
<evidence type="ECO:0000313" key="1">
    <source>
        <dbReference type="EMBL" id="CAG6495379.1"/>
    </source>
</evidence>
<name>A0A8D8CME1_CULPI</name>
<dbReference type="EMBL" id="HBUE01128573">
    <property type="protein sequence ID" value="CAG6495379.1"/>
    <property type="molecule type" value="Transcribed_RNA"/>
</dbReference>
<accession>A0A8D8CME1</accession>
<proteinExistence type="predicted"/>
<dbReference type="EMBL" id="HBUE01128574">
    <property type="protein sequence ID" value="CAG6495381.1"/>
    <property type="molecule type" value="Transcribed_RNA"/>
</dbReference>